<keyword evidence="5 8" id="KW-0378">Hydrolase</keyword>
<comment type="similarity">
    <text evidence="1 8">Belongs to the NTAQ1 family.</text>
</comment>
<evidence type="ECO:0000256" key="3">
    <source>
        <dbReference type="ARBA" id="ARBA00012718"/>
    </source>
</evidence>
<evidence type="ECO:0000256" key="8">
    <source>
        <dbReference type="RuleBase" id="RU367082"/>
    </source>
</evidence>
<keyword evidence="11" id="KW-1185">Reference proteome</keyword>
<dbReference type="PANTHER" id="PTHR13035">
    <property type="entry name" value="PROTEIN N-TERMINAL GLUTAMINE AMIDOHYDROLASE"/>
    <property type="match status" value="1"/>
</dbReference>
<evidence type="ECO:0000256" key="1">
    <source>
        <dbReference type="ARBA" id="ARBA00008985"/>
    </source>
</evidence>
<reference evidence="10" key="1">
    <citation type="submission" date="2022-11" db="EMBL/GenBank/DDBJ databases">
        <title>Centuries of genome instability and evolution in soft-shell clam transmissible cancer (bioRxiv).</title>
        <authorList>
            <person name="Hart S.F.M."/>
            <person name="Yonemitsu M.A."/>
            <person name="Giersch R.M."/>
            <person name="Beal B.F."/>
            <person name="Arriagada G."/>
            <person name="Davis B.W."/>
            <person name="Ostrander E.A."/>
            <person name="Goff S.P."/>
            <person name="Metzger M.J."/>
        </authorList>
    </citation>
    <scope>NUCLEOTIDE SEQUENCE</scope>
    <source>
        <strain evidence="10">MELC-2E11</strain>
        <tissue evidence="10">Siphon/mantle</tissue>
    </source>
</reference>
<organism evidence="10 11">
    <name type="scientific">Mya arenaria</name>
    <name type="common">Soft-shell clam</name>
    <dbReference type="NCBI Taxonomy" id="6604"/>
    <lineage>
        <taxon>Eukaryota</taxon>
        <taxon>Metazoa</taxon>
        <taxon>Spiralia</taxon>
        <taxon>Lophotrochozoa</taxon>
        <taxon>Mollusca</taxon>
        <taxon>Bivalvia</taxon>
        <taxon>Autobranchia</taxon>
        <taxon>Heteroconchia</taxon>
        <taxon>Euheterodonta</taxon>
        <taxon>Imparidentia</taxon>
        <taxon>Neoheterodontei</taxon>
        <taxon>Myida</taxon>
        <taxon>Myoidea</taxon>
        <taxon>Myidae</taxon>
        <taxon>Mya</taxon>
    </lineage>
</organism>
<dbReference type="PANTHER" id="PTHR13035:SF0">
    <property type="entry name" value="PROTEIN N-TERMINAL GLUTAMINE AMIDOHYDROLASE"/>
    <property type="match status" value="1"/>
</dbReference>
<evidence type="ECO:0000256" key="6">
    <source>
        <dbReference type="ARBA" id="ARBA00029677"/>
    </source>
</evidence>
<name>A0ABY7E3W4_MYAAR</name>
<dbReference type="EMBL" id="CP111015">
    <property type="protein sequence ID" value="WAR03488.1"/>
    <property type="molecule type" value="Genomic_DNA"/>
</dbReference>
<evidence type="ECO:0000313" key="10">
    <source>
        <dbReference type="EMBL" id="WAR03488.1"/>
    </source>
</evidence>
<dbReference type="Gene3D" id="3.10.620.10">
    <property type="entry name" value="Protein N-terminal glutamine amidohydrolase, alpha beta roll"/>
    <property type="match status" value="1"/>
</dbReference>
<comment type="function">
    <text evidence="8">Mediates the side-chain deamidation of N-terminal glutamine residues to glutamate, an important step in N-end rule pathway of protein degradation. Conversion of the resulting N-terminal glutamine to glutamate renders the protein susceptible to arginylation, polyubiquitination and degradation as specified by the N-end rule. Does not act on substrates with internal or C-terminal glutamine and does not act on non-glutamine residues in any position.</text>
</comment>
<dbReference type="Pfam" id="PF09764">
    <property type="entry name" value="Nt_Gln_amidase"/>
    <property type="match status" value="1"/>
</dbReference>
<sequence>MPKRTTCLTSPPQSVCNFSSTSGRTMENLVFSYTPTACDTSSSGTVLPRPLGEENVWQLCNTVKSRFSDELCRCYCVFISNKEKQIPLWLQKAGKNEEGLVVWDYHVILLHKMASGSFVYDLDSRLSFPVRFEEYAFRTIHPRFRVVAASTFLATFASDRSHMLDDEGRYLKPPPDYPPIRTEASENNIQEFISMDPAVGVGNVMDFEHFYQLFTENNT</sequence>
<evidence type="ECO:0000256" key="7">
    <source>
        <dbReference type="ARBA" id="ARBA00048768"/>
    </source>
</evidence>
<evidence type="ECO:0000313" key="11">
    <source>
        <dbReference type="Proteomes" id="UP001164746"/>
    </source>
</evidence>
<gene>
    <name evidence="10" type="ORF">MAR_010046</name>
</gene>
<dbReference type="Proteomes" id="UP001164746">
    <property type="component" value="Chromosome 4"/>
</dbReference>
<dbReference type="EC" id="3.5.1.122" evidence="3 8"/>
<evidence type="ECO:0000256" key="4">
    <source>
        <dbReference type="ARBA" id="ARBA00021247"/>
    </source>
</evidence>
<proteinExistence type="inferred from homology"/>
<evidence type="ECO:0000256" key="2">
    <source>
        <dbReference type="ARBA" id="ARBA00011245"/>
    </source>
</evidence>
<protein>
    <recommendedName>
        <fullName evidence="4 8">Protein N-terminal glutamine amidohydrolase</fullName>
        <ecNumber evidence="3 8">3.5.1.122</ecNumber>
    </recommendedName>
    <alternativeName>
        <fullName evidence="6 8">Protein NH2-terminal glutamine deamidase</fullName>
    </alternativeName>
</protein>
<feature type="domain" description="Protein N-terminal glutamine amidohydrolase alpha beta roll" evidence="9">
    <location>
        <begin position="53"/>
        <end position="214"/>
    </location>
</feature>
<dbReference type="InterPro" id="IPR023128">
    <property type="entry name" value="Prot_N_Gln_amidohydro_ab_roll"/>
</dbReference>
<accession>A0ABY7E3W4</accession>
<dbReference type="InterPro" id="IPR039733">
    <property type="entry name" value="NTAQ1"/>
</dbReference>
<comment type="subunit">
    <text evidence="2 8">Monomer.</text>
</comment>
<evidence type="ECO:0000259" key="9">
    <source>
        <dbReference type="Pfam" id="PF09764"/>
    </source>
</evidence>
<dbReference type="InterPro" id="IPR037132">
    <property type="entry name" value="N_Gln_amidohydro_ab_roll_sf"/>
</dbReference>
<evidence type="ECO:0000256" key="5">
    <source>
        <dbReference type="ARBA" id="ARBA00022801"/>
    </source>
</evidence>
<comment type="catalytic activity">
    <reaction evidence="7 8">
        <text>N-terminal L-glutaminyl-[protein] + H2O = N-terminal L-glutamyl-[protein] + NH4(+)</text>
        <dbReference type="Rhea" id="RHEA:50680"/>
        <dbReference type="Rhea" id="RHEA-COMP:12668"/>
        <dbReference type="Rhea" id="RHEA-COMP:12777"/>
        <dbReference type="ChEBI" id="CHEBI:15377"/>
        <dbReference type="ChEBI" id="CHEBI:28938"/>
        <dbReference type="ChEBI" id="CHEBI:64721"/>
        <dbReference type="ChEBI" id="CHEBI:64722"/>
        <dbReference type="EC" id="3.5.1.122"/>
    </reaction>
</comment>